<dbReference type="Pfam" id="PF00528">
    <property type="entry name" value="BPD_transp_1"/>
    <property type="match status" value="1"/>
</dbReference>
<feature type="domain" description="ABC transmembrane type-1" evidence="9">
    <location>
        <begin position="99"/>
        <end position="288"/>
    </location>
</feature>
<feature type="transmembrane region" description="Helical" evidence="8">
    <location>
        <begin position="210"/>
        <end position="231"/>
    </location>
</feature>
<evidence type="ECO:0000256" key="5">
    <source>
        <dbReference type="ARBA" id="ARBA00022989"/>
    </source>
</evidence>
<sequence>MTMSPVRTGQGAQHATRDVRTAKKKSRAGRQMAARWPSYVVLIITAIAFIAPFYYTIVIASRSNAQMNQVPPPLIPGGELWNNFAAAWNTPQANIPKALVNSLMVSTTVTVGTVFFGTLAGFAFAKLRFTGRSALFGFTIGTMMIPPTLGVIPLYILMADLHWTDQLQSVILPTVVTAFGVFFMRQALVEALPDELVEAGRVDGASAFRIFWSIVLPIARPAMAVLAMLTFMTSWNDFFWPIIALTSNNPTVQVALNNLGGGYVPDHSIIMAGTLLCTLPLIVVFLFLGRQIVGGIMQGAVKG</sequence>
<keyword evidence="4 8" id="KW-0812">Transmembrane</keyword>
<feature type="region of interest" description="Disordered" evidence="7">
    <location>
        <begin position="1"/>
        <end position="27"/>
    </location>
</feature>
<dbReference type="InterPro" id="IPR000515">
    <property type="entry name" value="MetI-like"/>
</dbReference>
<accession>A0A1J5Q935</accession>
<evidence type="ECO:0000256" key="8">
    <source>
        <dbReference type="SAM" id="Phobius"/>
    </source>
</evidence>
<comment type="subcellular location">
    <subcellularLocation>
        <location evidence="1">Cell membrane</location>
        <topology evidence="1">Multi-pass membrane protein</topology>
    </subcellularLocation>
</comment>
<dbReference type="SUPFAM" id="SSF161098">
    <property type="entry name" value="MetI-like"/>
    <property type="match status" value="1"/>
</dbReference>
<keyword evidence="3" id="KW-1003">Cell membrane</keyword>
<organism evidence="10">
    <name type="scientific">mine drainage metagenome</name>
    <dbReference type="NCBI Taxonomy" id="410659"/>
    <lineage>
        <taxon>unclassified sequences</taxon>
        <taxon>metagenomes</taxon>
        <taxon>ecological metagenomes</taxon>
    </lineage>
</organism>
<dbReference type="GO" id="GO:0005886">
    <property type="term" value="C:plasma membrane"/>
    <property type="evidence" value="ECO:0007669"/>
    <property type="project" value="UniProtKB-SubCell"/>
</dbReference>
<dbReference type="PANTHER" id="PTHR43744">
    <property type="entry name" value="ABC TRANSPORTER PERMEASE PROTEIN MG189-RELATED-RELATED"/>
    <property type="match status" value="1"/>
</dbReference>
<gene>
    <name evidence="10" type="primary">lacG_3</name>
    <name evidence="10" type="ORF">GALL_385620</name>
</gene>
<evidence type="ECO:0000256" key="3">
    <source>
        <dbReference type="ARBA" id="ARBA00022475"/>
    </source>
</evidence>
<reference evidence="10" key="1">
    <citation type="submission" date="2016-10" db="EMBL/GenBank/DDBJ databases">
        <title>Sequence of Gallionella enrichment culture.</title>
        <authorList>
            <person name="Poehlein A."/>
            <person name="Muehling M."/>
            <person name="Daniel R."/>
        </authorList>
    </citation>
    <scope>NUCLEOTIDE SEQUENCE</scope>
</reference>
<comment type="caution">
    <text evidence="10">The sequence shown here is derived from an EMBL/GenBank/DDBJ whole genome shotgun (WGS) entry which is preliminary data.</text>
</comment>
<evidence type="ECO:0000256" key="2">
    <source>
        <dbReference type="ARBA" id="ARBA00022448"/>
    </source>
</evidence>
<feature type="transmembrane region" description="Helical" evidence="8">
    <location>
        <begin position="269"/>
        <end position="288"/>
    </location>
</feature>
<feature type="transmembrane region" description="Helical" evidence="8">
    <location>
        <begin position="36"/>
        <end position="57"/>
    </location>
</feature>
<proteinExistence type="predicted"/>
<keyword evidence="5 8" id="KW-1133">Transmembrane helix</keyword>
<evidence type="ECO:0000256" key="4">
    <source>
        <dbReference type="ARBA" id="ARBA00022692"/>
    </source>
</evidence>
<dbReference type="CDD" id="cd06261">
    <property type="entry name" value="TM_PBP2"/>
    <property type="match status" value="1"/>
</dbReference>
<feature type="transmembrane region" description="Helical" evidence="8">
    <location>
        <begin position="170"/>
        <end position="189"/>
    </location>
</feature>
<evidence type="ECO:0000256" key="6">
    <source>
        <dbReference type="ARBA" id="ARBA00023136"/>
    </source>
</evidence>
<evidence type="ECO:0000256" key="1">
    <source>
        <dbReference type="ARBA" id="ARBA00004651"/>
    </source>
</evidence>
<dbReference type="PANTHER" id="PTHR43744:SF12">
    <property type="entry name" value="ABC TRANSPORTER PERMEASE PROTEIN MG189-RELATED"/>
    <property type="match status" value="1"/>
</dbReference>
<feature type="transmembrane region" description="Helical" evidence="8">
    <location>
        <begin position="98"/>
        <end position="122"/>
    </location>
</feature>
<dbReference type="AlphaFoldDB" id="A0A1J5Q935"/>
<dbReference type="EMBL" id="MLJW01001173">
    <property type="protein sequence ID" value="OIQ79690.1"/>
    <property type="molecule type" value="Genomic_DNA"/>
</dbReference>
<dbReference type="GO" id="GO:0055085">
    <property type="term" value="P:transmembrane transport"/>
    <property type="evidence" value="ECO:0007669"/>
    <property type="project" value="InterPro"/>
</dbReference>
<dbReference type="InterPro" id="IPR035906">
    <property type="entry name" value="MetI-like_sf"/>
</dbReference>
<dbReference type="Gene3D" id="1.10.3720.10">
    <property type="entry name" value="MetI-like"/>
    <property type="match status" value="1"/>
</dbReference>
<dbReference type="PROSITE" id="PS50928">
    <property type="entry name" value="ABC_TM1"/>
    <property type="match status" value="1"/>
</dbReference>
<protein>
    <submittedName>
        <fullName evidence="10">Lactose transport system permease protein LacG</fullName>
    </submittedName>
</protein>
<name>A0A1J5Q935_9ZZZZ</name>
<evidence type="ECO:0000313" key="10">
    <source>
        <dbReference type="EMBL" id="OIQ79690.1"/>
    </source>
</evidence>
<feature type="compositionally biased region" description="Polar residues" evidence="7">
    <location>
        <begin position="1"/>
        <end position="13"/>
    </location>
</feature>
<evidence type="ECO:0000256" key="7">
    <source>
        <dbReference type="SAM" id="MobiDB-lite"/>
    </source>
</evidence>
<keyword evidence="6 8" id="KW-0472">Membrane</keyword>
<evidence type="ECO:0000259" key="9">
    <source>
        <dbReference type="PROSITE" id="PS50928"/>
    </source>
</evidence>
<feature type="transmembrane region" description="Helical" evidence="8">
    <location>
        <begin position="134"/>
        <end position="158"/>
    </location>
</feature>
<keyword evidence="2" id="KW-0813">Transport</keyword>